<evidence type="ECO:0000313" key="1">
    <source>
        <dbReference type="EMBL" id="ACF30512.1"/>
    </source>
</evidence>
<reference evidence="1 2" key="1">
    <citation type="journal article" date="2008" name="J. Bacteriol.">
        <title>Complete genome sequence of Neisseria gonorrhoeae NCCP11945.</title>
        <authorList>
            <person name="Chung G.T."/>
            <person name="Yoo J.S."/>
            <person name="Oh H.B."/>
            <person name="Lee Y.S."/>
            <person name="Cha S.H."/>
            <person name="Kim S.J."/>
            <person name="Yoo C.K."/>
        </authorList>
    </citation>
    <scope>NUCLEOTIDE SEQUENCE [LARGE SCALE GENOMIC DNA]</scope>
    <source>
        <strain evidence="1 2">NCCP11945</strain>
    </source>
</reference>
<dbReference type="AlphaFoldDB" id="B4RQH7"/>
<name>B4RQH7_NEIG2</name>
<dbReference type="Proteomes" id="UP000002564">
    <property type="component" value="Chromosome"/>
</dbReference>
<organism evidence="1 2">
    <name type="scientific">Neisseria gonorrhoeae (strain NCCP11945)</name>
    <dbReference type="NCBI Taxonomy" id="521006"/>
    <lineage>
        <taxon>Bacteria</taxon>
        <taxon>Pseudomonadati</taxon>
        <taxon>Pseudomonadota</taxon>
        <taxon>Betaproteobacteria</taxon>
        <taxon>Neisseriales</taxon>
        <taxon>Neisseriaceae</taxon>
        <taxon>Neisseria</taxon>
    </lineage>
</organism>
<dbReference type="KEGG" id="ngk:NGK_1874"/>
<evidence type="ECO:0000313" key="2">
    <source>
        <dbReference type="Proteomes" id="UP000002564"/>
    </source>
</evidence>
<gene>
    <name evidence="1" type="ordered locus">NGK_1874</name>
</gene>
<dbReference type="HOGENOM" id="CLU_3186217_0_0_4"/>
<accession>B4RQH7</accession>
<protein>
    <submittedName>
        <fullName evidence="1">Uncharacterized protein</fullName>
    </submittedName>
</protein>
<proteinExistence type="predicted"/>
<sequence>MCAALYAGYGFIIIPFRLKPRQLQRLSLIGGGSCRFAFGAACSAVL</sequence>
<dbReference type="EMBL" id="CP001050">
    <property type="protein sequence ID" value="ACF30512.1"/>
    <property type="molecule type" value="Genomic_DNA"/>
</dbReference>